<comment type="caution">
    <text evidence="1">The sequence shown here is derived from an EMBL/GenBank/DDBJ whole genome shotgun (WGS) entry which is preliminary data.</text>
</comment>
<evidence type="ECO:0000313" key="1">
    <source>
        <dbReference type="EMBL" id="GJM90544.1"/>
    </source>
</evidence>
<evidence type="ECO:0000313" key="2">
    <source>
        <dbReference type="Proteomes" id="UP001054889"/>
    </source>
</evidence>
<dbReference type="Proteomes" id="UP001054889">
    <property type="component" value="Unassembled WGS sequence"/>
</dbReference>
<organism evidence="1 2">
    <name type="scientific">Eleusine coracana subsp. coracana</name>
    <dbReference type="NCBI Taxonomy" id="191504"/>
    <lineage>
        <taxon>Eukaryota</taxon>
        <taxon>Viridiplantae</taxon>
        <taxon>Streptophyta</taxon>
        <taxon>Embryophyta</taxon>
        <taxon>Tracheophyta</taxon>
        <taxon>Spermatophyta</taxon>
        <taxon>Magnoliopsida</taxon>
        <taxon>Liliopsida</taxon>
        <taxon>Poales</taxon>
        <taxon>Poaceae</taxon>
        <taxon>PACMAD clade</taxon>
        <taxon>Chloridoideae</taxon>
        <taxon>Cynodonteae</taxon>
        <taxon>Eleusininae</taxon>
        <taxon>Eleusine</taxon>
    </lineage>
</organism>
<protein>
    <submittedName>
        <fullName evidence="1">Uncharacterized protein</fullName>
    </submittedName>
</protein>
<accession>A0AAV5BXR9</accession>
<dbReference type="EMBL" id="BQKI01000003">
    <property type="protein sequence ID" value="GJM90544.1"/>
    <property type="molecule type" value="Genomic_DNA"/>
</dbReference>
<reference evidence="1" key="2">
    <citation type="submission" date="2021-12" db="EMBL/GenBank/DDBJ databases">
        <title>Resequencing data analysis of finger millet.</title>
        <authorList>
            <person name="Hatakeyama M."/>
            <person name="Aluri S."/>
            <person name="Balachadran M.T."/>
            <person name="Sivarajan S.R."/>
            <person name="Poveda L."/>
            <person name="Shimizu-Inatsugi R."/>
            <person name="Schlapbach R."/>
            <person name="Sreeman S.M."/>
            <person name="Shimizu K.K."/>
        </authorList>
    </citation>
    <scope>NUCLEOTIDE SEQUENCE</scope>
</reference>
<reference evidence="1" key="1">
    <citation type="journal article" date="2018" name="DNA Res.">
        <title>Multiple hybrid de novo genome assembly of finger millet, an orphan allotetraploid crop.</title>
        <authorList>
            <person name="Hatakeyama M."/>
            <person name="Aluri S."/>
            <person name="Balachadran M.T."/>
            <person name="Sivarajan S.R."/>
            <person name="Patrignani A."/>
            <person name="Gruter S."/>
            <person name="Poveda L."/>
            <person name="Shimizu-Inatsugi R."/>
            <person name="Baeten J."/>
            <person name="Francoijs K.J."/>
            <person name="Nataraja K.N."/>
            <person name="Reddy Y.A.N."/>
            <person name="Phadnis S."/>
            <person name="Ravikumar R.L."/>
            <person name="Schlapbach R."/>
            <person name="Sreeman S.M."/>
            <person name="Shimizu K.K."/>
        </authorList>
    </citation>
    <scope>NUCLEOTIDE SEQUENCE</scope>
</reference>
<name>A0AAV5BXR9_ELECO</name>
<dbReference type="AlphaFoldDB" id="A0AAV5BXR9"/>
<proteinExistence type="predicted"/>
<keyword evidence="2" id="KW-1185">Reference proteome</keyword>
<gene>
    <name evidence="1" type="primary">ga06833</name>
    <name evidence="1" type="ORF">PR202_ga06833</name>
</gene>
<sequence>MWQFRTAALGYAPDQLTFTSNARRGWRRDPPIPDGFYGVQMDAHRRRPAWLGTPRFGRQSSYDGGMNNVAEQH</sequence>